<dbReference type="InterPro" id="IPR006686">
    <property type="entry name" value="MscS_channel_CS"/>
</dbReference>
<evidence type="ECO:0000256" key="1">
    <source>
        <dbReference type="ARBA" id="ARBA00004651"/>
    </source>
</evidence>
<dbReference type="GO" id="GO:0005886">
    <property type="term" value="C:plasma membrane"/>
    <property type="evidence" value="ECO:0007669"/>
    <property type="project" value="UniProtKB-SubCell"/>
</dbReference>
<feature type="domain" description="Mechanosensitive ion channel MscS C-terminal" evidence="9">
    <location>
        <begin position="491"/>
        <end position="559"/>
    </location>
</feature>
<protein>
    <submittedName>
        <fullName evidence="10">Potassium efflux system KefA protein / Small-conductance mechanosensitive channel</fullName>
    </submittedName>
</protein>
<dbReference type="RefSeq" id="WP_015273601.1">
    <property type="nucleotide sequence ID" value="NC_019907.1"/>
</dbReference>
<feature type="transmembrane region" description="Helical" evidence="7">
    <location>
        <begin position="220"/>
        <end position="240"/>
    </location>
</feature>
<evidence type="ECO:0000259" key="9">
    <source>
        <dbReference type="Pfam" id="PF21082"/>
    </source>
</evidence>
<keyword evidence="3" id="KW-1003">Cell membrane</keyword>
<feature type="transmembrane region" description="Helical" evidence="7">
    <location>
        <begin position="121"/>
        <end position="138"/>
    </location>
</feature>
<dbReference type="PANTHER" id="PTHR30347:SF9">
    <property type="entry name" value="MINICONDUCTANCE MECHANOSENSITIVE CHANNEL MSCM"/>
    <property type="match status" value="1"/>
</dbReference>
<dbReference type="InterPro" id="IPR011066">
    <property type="entry name" value="MscS_channel_C_sf"/>
</dbReference>
<comment type="similarity">
    <text evidence="2">Belongs to the MscS (TC 1.A.23) family.</text>
</comment>
<evidence type="ECO:0000313" key="11">
    <source>
        <dbReference type="Proteomes" id="UP000010799"/>
    </source>
</evidence>
<dbReference type="Gene3D" id="2.30.30.60">
    <property type="match status" value="1"/>
</dbReference>
<dbReference type="PATRIC" id="fig|1215343.11.peg.1222"/>
<feature type="transmembrane region" description="Helical" evidence="7">
    <location>
        <begin position="42"/>
        <end position="65"/>
    </location>
</feature>
<sequence length="603" mass="66319">MIVFGSSLAAAFLFLLGISKLFGIHTKQKKMINDPSYIDRLIFALHSTIISSASFSIFLVSFLLFIQELDIITGDLIPITSITFSLIGFIYFCWKLIISILSPSLPQWRLVPISNKGSDWLLIYALILVIVSSFDYYFEMISTKSNSIIALNSFSALITGLTLIAISFLKPISDRKDAPETPGKAWPYIIIIAIRSVSIFLIIATLSGYIGLAHFVSKQIVITSSVLIIMYIGVLAGKSISKEGNFAETRIGRSLINNFHLGQVSIDQIGLAAGLGIDVLAIIISIPLILLSLGFSPDDLQNWIYHLFTEIRIGNIRISLLGILAGIAIFCFGLLITRWAQRWLDKNIMARSQTDIGVRNSVEMGVGYLGYAIAAIIGISAAGINLSSLALVASALSLGIGFGLQTIVSNFVSGLILLIERPFKVGDWIVSGTTEGIVRRISVRATEIETFQHQSIIVPNSQFINISVGNWTHRNTLGRIDISLSTPITPTDPDKVMKIMQEVAVNNPLVLRNPPPIIIFSDIQQNSFLFELRVNVANILSGTKVRNELRVSLVENLRKGKIVPFVIAPDDELTKLRKQAYASFPEVMQNGTSNLIFTDTEQQ</sequence>
<keyword evidence="11" id="KW-1185">Reference proteome</keyword>
<dbReference type="SUPFAM" id="SSF82861">
    <property type="entry name" value="Mechanosensitive channel protein MscS (YggB), transmembrane region"/>
    <property type="match status" value="1"/>
</dbReference>
<dbReference type="SUPFAM" id="SSF82689">
    <property type="entry name" value="Mechanosensitive channel protein MscS (YggB), C-terminal domain"/>
    <property type="match status" value="1"/>
</dbReference>
<feature type="transmembrane region" description="Helical" evidence="7">
    <location>
        <begin position="398"/>
        <end position="419"/>
    </location>
</feature>
<dbReference type="HOGENOM" id="CLU_011796_1_0_5"/>
<dbReference type="Gene3D" id="3.30.70.100">
    <property type="match status" value="1"/>
</dbReference>
<feature type="transmembrane region" description="Helical" evidence="7">
    <location>
        <begin position="150"/>
        <end position="169"/>
    </location>
</feature>
<dbReference type="InterPro" id="IPR023408">
    <property type="entry name" value="MscS_beta-dom_sf"/>
</dbReference>
<evidence type="ECO:0000256" key="2">
    <source>
        <dbReference type="ARBA" id="ARBA00008017"/>
    </source>
</evidence>
<feature type="transmembrane region" description="Helical" evidence="7">
    <location>
        <begin position="77"/>
        <end position="101"/>
    </location>
</feature>
<feature type="transmembrane region" description="Helical" evidence="7">
    <location>
        <begin position="269"/>
        <end position="295"/>
    </location>
</feature>
<feature type="transmembrane region" description="Helical" evidence="7">
    <location>
        <begin position="189"/>
        <end position="213"/>
    </location>
</feature>
<dbReference type="KEGG" id="lcc:B488_11840"/>
<proteinExistence type="inferred from homology"/>
<accession>L0EXS6</accession>
<dbReference type="InterPro" id="IPR049278">
    <property type="entry name" value="MS_channel_C"/>
</dbReference>
<organism evidence="10 11">
    <name type="scientific">Liberibacter crescens (strain BT-1)</name>
    <dbReference type="NCBI Taxonomy" id="1215343"/>
    <lineage>
        <taxon>Bacteria</taxon>
        <taxon>Pseudomonadati</taxon>
        <taxon>Pseudomonadota</taxon>
        <taxon>Alphaproteobacteria</taxon>
        <taxon>Hyphomicrobiales</taxon>
        <taxon>Rhizobiaceae</taxon>
        <taxon>Liberibacter</taxon>
    </lineage>
</organism>
<dbReference type="GO" id="GO:0008381">
    <property type="term" value="F:mechanosensitive monoatomic ion channel activity"/>
    <property type="evidence" value="ECO:0007669"/>
    <property type="project" value="UniProtKB-ARBA"/>
</dbReference>
<dbReference type="PANTHER" id="PTHR30347">
    <property type="entry name" value="POTASSIUM CHANNEL RELATED"/>
    <property type="match status" value="1"/>
</dbReference>
<keyword evidence="6 7" id="KW-0472">Membrane</keyword>
<evidence type="ECO:0000256" key="4">
    <source>
        <dbReference type="ARBA" id="ARBA00022692"/>
    </source>
</evidence>
<dbReference type="InterPro" id="IPR006685">
    <property type="entry name" value="MscS_channel_2nd"/>
</dbReference>
<dbReference type="Gene3D" id="1.10.287.1260">
    <property type="match status" value="1"/>
</dbReference>
<keyword evidence="5 7" id="KW-1133">Transmembrane helix</keyword>
<dbReference type="InterPro" id="IPR011014">
    <property type="entry name" value="MscS_channel_TM-2"/>
</dbReference>
<dbReference type="eggNOG" id="COG3264">
    <property type="taxonomic scope" value="Bacteria"/>
</dbReference>
<dbReference type="Pfam" id="PF00924">
    <property type="entry name" value="MS_channel_2nd"/>
    <property type="match status" value="1"/>
</dbReference>
<dbReference type="SUPFAM" id="SSF50182">
    <property type="entry name" value="Sm-like ribonucleoproteins"/>
    <property type="match status" value="1"/>
</dbReference>
<evidence type="ECO:0000259" key="8">
    <source>
        <dbReference type="Pfam" id="PF00924"/>
    </source>
</evidence>
<feature type="domain" description="Mechanosensitive ion channel MscS" evidence="8">
    <location>
        <begin position="406"/>
        <end position="473"/>
    </location>
</feature>
<evidence type="ECO:0000256" key="5">
    <source>
        <dbReference type="ARBA" id="ARBA00022989"/>
    </source>
</evidence>
<feature type="transmembrane region" description="Helical" evidence="7">
    <location>
        <begin position="368"/>
        <end position="391"/>
    </location>
</feature>
<dbReference type="PROSITE" id="PS01246">
    <property type="entry name" value="UPF0003"/>
    <property type="match status" value="1"/>
</dbReference>
<reference evidence="10 11" key="1">
    <citation type="journal article" date="2012" name="Stand. Genomic Sci.">
        <title>Complete genome sequence of Liberibacter crescens BT-1.</title>
        <authorList>
            <person name="Leonard M.T."/>
            <person name="Fagen J.R."/>
            <person name="Davis-Richardson A.G."/>
            <person name="Davis M.J."/>
            <person name="Triplett E.W."/>
        </authorList>
    </citation>
    <scope>NUCLEOTIDE SEQUENCE [LARGE SCALE GENOMIC DNA]</scope>
    <source>
        <strain evidence="10 11">BT-1</strain>
    </source>
</reference>
<comment type="subcellular location">
    <subcellularLocation>
        <location evidence="1">Cell membrane</location>
        <topology evidence="1">Multi-pass membrane protein</topology>
    </subcellularLocation>
</comment>
<evidence type="ECO:0000256" key="6">
    <source>
        <dbReference type="ARBA" id="ARBA00023136"/>
    </source>
</evidence>
<name>L0EXS6_LIBCB</name>
<evidence type="ECO:0000313" key="10">
    <source>
        <dbReference type="EMBL" id="AGA65176.1"/>
    </source>
</evidence>
<dbReference type="InterPro" id="IPR010920">
    <property type="entry name" value="LSM_dom_sf"/>
</dbReference>
<dbReference type="STRING" id="1215343.B488_11840"/>
<dbReference type="AlphaFoldDB" id="L0EXS6"/>
<keyword evidence="4 7" id="KW-0812">Transmembrane</keyword>
<gene>
    <name evidence="10" type="ordered locus">B488_11840</name>
</gene>
<dbReference type="Proteomes" id="UP000010799">
    <property type="component" value="Chromosome"/>
</dbReference>
<dbReference type="EMBL" id="CP003789">
    <property type="protein sequence ID" value="AGA65176.1"/>
    <property type="molecule type" value="Genomic_DNA"/>
</dbReference>
<dbReference type="InterPro" id="IPR052702">
    <property type="entry name" value="MscS-like_channel"/>
</dbReference>
<evidence type="ECO:0000256" key="3">
    <source>
        <dbReference type="ARBA" id="ARBA00022475"/>
    </source>
</evidence>
<evidence type="ECO:0000256" key="7">
    <source>
        <dbReference type="SAM" id="Phobius"/>
    </source>
</evidence>
<feature type="transmembrane region" description="Helical" evidence="7">
    <location>
        <begin position="316"/>
        <end position="336"/>
    </location>
</feature>
<dbReference type="Pfam" id="PF21082">
    <property type="entry name" value="MS_channel_3rd"/>
    <property type="match status" value="1"/>
</dbReference>